<dbReference type="NCBIfam" id="TIGR02683">
    <property type="entry name" value="upstrm_HI1419"/>
    <property type="match status" value="1"/>
</dbReference>
<dbReference type="EMBL" id="AHAM01000210">
    <property type="protein sequence ID" value="EHK54440.1"/>
    <property type="molecule type" value="Genomic_DNA"/>
</dbReference>
<evidence type="ECO:0008006" key="3">
    <source>
        <dbReference type="Google" id="ProtNLM"/>
    </source>
</evidence>
<dbReference type="AlphaFoldDB" id="H0HXW4"/>
<evidence type="ECO:0000313" key="1">
    <source>
        <dbReference type="EMBL" id="EHK54440.1"/>
    </source>
</evidence>
<dbReference type="RefSeq" id="WP_008838621.1">
    <property type="nucleotide sequence ID" value="NZ_AHAM01000210.1"/>
</dbReference>
<dbReference type="PIRSF" id="PIRSF028744">
    <property type="entry name" value="Addict_mod_HI1419"/>
    <property type="match status" value="1"/>
</dbReference>
<name>H0HXW4_9HYPH</name>
<dbReference type="PATRIC" id="fig|1107882.3.peg.4892"/>
<dbReference type="PANTHER" id="PTHR41791:SF1">
    <property type="entry name" value="SSL7039 PROTEIN"/>
    <property type="match status" value="1"/>
</dbReference>
<dbReference type="Proteomes" id="UP000003250">
    <property type="component" value="Unassembled WGS sequence"/>
</dbReference>
<accession>H0HXW4</accession>
<dbReference type="InterPro" id="IPR014056">
    <property type="entry name" value="TypeIITA-like_toxin_pred"/>
</dbReference>
<protein>
    <recommendedName>
        <fullName evidence="3">Addiction module killer protein</fullName>
    </recommendedName>
</protein>
<sequence length="101" mass="11350">MIEIRQTKEFARWLDDLADSRAATKIAQRLVRLEAGLFGDVKPVGGGISELRVNYGPGYRLYFTQRGRTLIVLLCGGDKRQQDRDIALAKALAKGLKDEMR</sequence>
<dbReference type="PANTHER" id="PTHR41791">
    <property type="entry name" value="SSL7039 PROTEIN"/>
    <property type="match status" value="1"/>
</dbReference>
<reference evidence="1 2" key="1">
    <citation type="journal article" date="2012" name="J. Bacteriol.">
        <title>Draft Genome Sequence of Mesorhizobium alhagi CCNWXJ12-2T, a Novel Salt-Resistant Species Isolated from the Desert of Northwestern China.</title>
        <authorList>
            <person name="Zhou M."/>
            <person name="Chen W."/>
            <person name="Chen H."/>
            <person name="Wei G."/>
        </authorList>
    </citation>
    <scope>NUCLEOTIDE SEQUENCE [LARGE SCALE GENOMIC DNA]</scope>
    <source>
        <strain evidence="1 2">CCNWXJ12-2</strain>
    </source>
</reference>
<evidence type="ECO:0000313" key="2">
    <source>
        <dbReference type="Proteomes" id="UP000003250"/>
    </source>
</evidence>
<gene>
    <name evidence="1" type="ORF">MAXJ12_25211</name>
</gene>
<proteinExistence type="predicted"/>
<organism evidence="1 2">
    <name type="scientific">Mesorhizobium alhagi CCNWXJ12-2</name>
    <dbReference type="NCBI Taxonomy" id="1107882"/>
    <lineage>
        <taxon>Bacteria</taxon>
        <taxon>Pseudomonadati</taxon>
        <taxon>Pseudomonadota</taxon>
        <taxon>Alphaproteobacteria</taxon>
        <taxon>Hyphomicrobiales</taxon>
        <taxon>Phyllobacteriaceae</taxon>
        <taxon>Allomesorhizobium</taxon>
    </lineage>
</organism>
<keyword evidence="2" id="KW-1185">Reference proteome</keyword>
<dbReference type="OrthoDB" id="5296237at2"/>